<dbReference type="RefSeq" id="WP_090411236.1">
    <property type="nucleotide sequence ID" value="NZ_FNOY01000003.1"/>
</dbReference>
<organism evidence="1 2">
    <name type="scientific">Nitrosomonas halophila</name>
    <dbReference type="NCBI Taxonomy" id="44576"/>
    <lineage>
        <taxon>Bacteria</taxon>
        <taxon>Pseudomonadati</taxon>
        <taxon>Pseudomonadota</taxon>
        <taxon>Betaproteobacteria</taxon>
        <taxon>Nitrosomonadales</taxon>
        <taxon>Nitrosomonadaceae</taxon>
        <taxon>Nitrosomonas</taxon>
    </lineage>
</organism>
<dbReference type="AlphaFoldDB" id="A0A1H3CEG2"/>
<dbReference type="EMBL" id="FNOY01000003">
    <property type="protein sequence ID" value="SDX52582.1"/>
    <property type="molecule type" value="Genomic_DNA"/>
</dbReference>
<reference evidence="1 2" key="1">
    <citation type="submission" date="2016-10" db="EMBL/GenBank/DDBJ databases">
        <authorList>
            <person name="de Groot N.N."/>
        </authorList>
    </citation>
    <scope>NUCLEOTIDE SEQUENCE [LARGE SCALE GENOMIC DNA]</scope>
    <source>
        <strain evidence="1 2">Nm1</strain>
    </source>
</reference>
<dbReference type="SUPFAM" id="SSF52540">
    <property type="entry name" value="P-loop containing nucleoside triphosphate hydrolases"/>
    <property type="match status" value="1"/>
</dbReference>
<proteinExistence type="predicted"/>
<name>A0A1H3CEG2_9PROT</name>
<evidence type="ECO:0008006" key="3">
    <source>
        <dbReference type="Google" id="ProtNLM"/>
    </source>
</evidence>
<dbReference type="Gene3D" id="3.40.50.300">
    <property type="entry name" value="P-loop containing nucleotide triphosphate hydrolases"/>
    <property type="match status" value="1"/>
</dbReference>
<sequence>MHNKTIVEFIGVSGSGKTTLASALFHRLSSCYTAVFPQRGEYRQIDLTFSRKLSIDLRYLPILFPYRLRRMIYEVEHTGFSLTAIRNGWARSRYPAVFFDLSKGWDAGLFILDEWLVHRTIDEDIHFYRTGFDYVRNFYLAPLMHINSIIFVRVEVDPKIAFQRILHDNQPYRRFALNKNKALIRKILAEWEQDVAQVSAALEAMQVPLFTINGSGPVDKNVEILMASLRQHIH</sequence>
<evidence type="ECO:0000313" key="2">
    <source>
        <dbReference type="Proteomes" id="UP000198640"/>
    </source>
</evidence>
<dbReference type="Proteomes" id="UP000198640">
    <property type="component" value="Unassembled WGS sequence"/>
</dbReference>
<protein>
    <recommendedName>
        <fullName evidence="3">Thymidylate kinase</fullName>
    </recommendedName>
</protein>
<dbReference type="InterPro" id="IPR027417">
    <property type="entry name" value="P-loop_NTPase"/>
</dbReference>
<evidence type="ECO:0000313" key="1">
    <source>
        <dbReference type="EMBL" id="SDX52582.1"/>
    </source>
</evidence>
<accession>A0A1H3CEG2</accession>
<gene>
    <name evidence="1" type="ORF">SAMN05421881_10031</name>
</gene>
<dbReference type="OrthoDB" id="9800982at2"/>
<keyword evidence="2" id="KW-1185">Reference proteome</keyword>